<proteinExistence type="predicted"/>
<dbReference type="InterPro" id="IPR035093">
    <property type="entry name" value="RelE/ParE_toxin_dom_sf"/>
</dbReference>
<keyword evidence="1" id="KW-0540">Nuclease</keyword>
<dbReference type="Proteomes" id="UP001204798">
    <property type="component" value="Unassembled WGS sequence"/>
</dbReference>
<keyword evidence="1" id="KW-0255">Endonuclease</keyword>
<keyword evidence="1" id="KW-0378">Hydrolase</keyword>
<dbReference type="RefSeq" id="WP_259098866.1">
    <property type="nucleotide sequence ID" value="NZ_CP130454.1"/>
</dbReference>
<evidence type="ECO:0000313" key="2">
    <source>
        <dbReference type="Proteomes" id="UP001204798"/>
    </source>
</evidence>
<gene>
    <name evidence="1" type="ORF">M2350_002709</name>
</gene>
<evidence type="ECO:0000313" key="1">
    <source>
        <dbReference type="EMBL" id="MCS3920280.1"/>
    </source>
</evidence>
<protein>
    <submittedName>
        <fullName evidence="1">mRNA-degrading endonuclease RelE of RelBE toxin-antitoxin system</fullName>
    </submittedName>
</protein>
<dbReference type="Pfam" id="PF15781">
    <property type="entry name" value="ParE-like_toxin"/>
    <property type="match status" value="1"/>
</dbReference>
<dbReference type="GO" id="GO:0004519">
    <property type="term" value="F:endonuclease activity"/>
    <property type="evidence" value="ECO:0007669"/>
    <property type="project" value="UniProtKB-KW"/>
</dbReference>
<dbReference type="SUPFAM" id="SSF143011">
    <property type="entry name" value="RelE-like"/>
    <property type="match status" value="1"/>
</dbReference>
<accession>A0ABT2EQZ2</accession>
<keyword evidence="2" id="KW-1185">Reference proteome</keyword>
<organism evidence="1 2">
    <name type="scientific">Candidatus Fervidibacter sacchari</name>
    <dbReference type="NCBI Taxonomy" id="1448929"/>
    <lineage>
        <taxon>Bacteria</taxon>
        <taxon>Candidatus Fervidibacterota</taxon>
        <taxon>Candidatus Fervidibacter</taxon>
    </lineage>
</organism>
<dbReference type="InterPro" id="IPR031552">
    <property type="entry name" value="ParE-like_toxin"/>
</dbReference>
<dbReference type="Gene3D" id="3.30.2310.20">
    <property type="entry name" value="RelE-like"/>
    <property type="match status" value="1"/>
</dbReference>
<dbReference type="EMBL" id="JANUCP010000005">
    <property type="protein sequence ID" value="MCS3920280.1"/>
    <property type="molecule type" value="Genomic_DNA"/>
</dbReference>
<name>A0ABT2EQZ2_9BACT</name>
<reference evidence="1 2" key="1">
    <citation type="submission" date="2022-08" db="EMBL/GenBank/DDBJ databases">
        <title>Bacterial and archaeal communities from various locations to study Microbial Dark Matter (Phase II).</title>
        <authorList>
            <person name="Stepanauskas R."/>
        </authorList>
    </citation>
    <scope>NUCLEOTIDE SEQUENCE [LARGE SCALE GENOMIC DNA]</scope>
    <source>
        <strain evidence="1 2">PD1</strain>
    </source>
</reference>
<comment type="caution">
    <text evidence="1">The sequence shown here is derived from an EMBL/GenBank/DDBJ whole genome shotgun (WGS) entry which is preliminary data.</text>
</comment>
<sequence length="106" mass="12884">MDEEKETSKAKGYCLIIPKVVQKDIQRLPIRVQELLLFRHLPALQTNPYQGEFLKGEFRNLRKYTFRHLSTEYRIVYRLQEDKRVVILVMVGSREGFYERLRRRLK</sequence>